<gene>
    <name evidence="7" type="ORF">QYF62_16335</name>
</gene>
<feature type="domain" description="Thioredoxin" evidence="6">
    <location>
        <begin position="39"/>
        <end position="183"/>
    </location>
</feature>
<evidence type="ECO:0000313" key="7">
    <source>
        <dbReference type="EMBL" id="MDN4507610.1"/>
    </source>
</evidence>
<dbReference type="PROSITE" id="PS00194">
    <property type="entry name" value="THIOREDOXIN_1"/>
    <property type="match status" value="1"/>
</dbReference>
<dbReference type="Proteomes" id="UP001172702">
    <property type="component" value="Unassembled WGS sequence"/>
</dbReference>
<dbReference type="PANTHER" id="PTHR42852">
    <property type="entry name" value="THIOL:DISULFIDE INTERCHANGE PROTEIN DSBE"/>
    <property type="match status" value="1"/>
</dbReference>
<dbReference type="PROSITE" id="PS51352">
    <property type="entry name" value="THIOREDOXIN_2"/>
    <property type="match status" value="1"/>
</dbReference>
<dbReference type="EMBL" id="JAUHTB010000030">
    <property type="protein sequence ID" value="MDN4507610.1"/>
    <property type="molecule type" value="Genomic_DNA"/>
</dbReference>
<dbReference type="InterPro" id="IPR036249">
    <property type="entry name" value="Thioredoxin-like_sf"/>
</dbReference>
<comment type="subcellular location">
    <subcellularLocation>
        <location evidence="1">Cell envelope</location>
    </subcellularLocation>
</comment>
<evidence type="ECO:0000256" key="4">
    <source>
        <dbReference type="ARBA" id="ARBA00023157"/>
    </source>
</evidence>
<organism evidence="7 8">
    <name type="scientific">Dietzia maris</name>
    <dbReference type="NCBI Taxonomy" id="37915"/>
    <lineage>
        <taxon>Bacteria</taxon>
        <taxon>Bacillati</taxon>
        <taxon>Actinomycetota</taxon>
        <taxon>Actinomycetes</taxon>
        <taxon>Mycobacteriales</taxon>
        <taxon>Dietziaceae</taxon>
        <taxon>Dietzia</taxon>
    </lineage>
</organism>
<dbReference type="PANTHER" id="PTHR42852:SF6">
    <property type="entry name" value="THIOL:DISULFIDE INTERCHANGE PROTEIN DSBE"/>
    <property type="match status" value="1"/>
</dbReference>
<evidence type="ECO:0000256" key="3">
    <source>
        <dbReference type="ARBA" id="ARBA00022968"/>
    </source>
</evidence>
<evidence type="ECO:0000259" key="6">
    <source>
        <dbReference type="PROSITE" id="PS51352"/>
    </source>
</evidence>
<keyword evidence="2" id="KW-0201">Cytochrome c-type biogenesis</keyword>
<name>A0ABT8H574_9ACTN</name>
<comment type="caution">
    <text evidence="7">The sequence shown here is derived from an EMBL/GenBank/DDBJ whole genome shotgun (WGS) entry which is preliminary data.</text>
</comment>
<dbReference type="Gene3D" id="3.40.30.10">
    <property type="entry name" value="Glutaredoxin"/>
    <property type="match status" value="1"/>
</dbReference>
<dbReference type="InterPro" id="IPR013740">
    <property type="entry name" value="Redoxin"/>
</dbReference>
<dbReference type="InterPro" id="IPR050553">
    <property type="entry name" value="Thioredoxin_ResA/DsbE_sf"/>
</dbReference>
<keyword evidence="3" id="KW-0812">Transmembrane</keyword>
<reference evidence="7 8" key="1">
    <citation type="submission" date="2023-07" db="EMBL/GenBank/DDBJ databases">
        <title>Strategy for survival of the halotoleranting strain Dietzia MX2 from the Yakshinskoe mineral salts deposit.</title>
        <authorList>
            <person name="Kharitonova M.A."/>
            <person name="Kupriyanova-Ashina F.G."/>
            <person name="Shakirov T.R."/>
            <person name="Vafina M.S."/>
            <person name="Ilinskaya O.N."/>
        </authorList>
    </citation>
    <scope>NUCLEOTIDE SEQUENCE [LARGE SCALE GENOMIC DNA]</scope>
    <source>
        <strain evidence="7 8">MX2</strain>
    </source>
</reference>
<keyword evidence="4" id="KW-1015">Disulfide bond</keyword>
<dbReference type="CDD" id="cd02966">
    <property type="entry name" value="TlpA_like_family"/>
    <property type="match status" value="1"/>
</dbReference>
<proteinExistence type="predicted"/>
<dbReference type="SUPFAM" id="SSF52833">
    <property type="entry name" value="Thioredoxin-like"/>
    <property type="match status" value="1"/>
</dbReference>
<dbReference type="Pfam" id="PF08534">
    <property type="entry name" value="Redoxin"/>
    <property type="match status" value="1"/>
</dbReference>
<sequence>MVGMLALAGCATGTDAVATGGTFSFVSPGGKLQIFYDPPEDREKIAPMSGPNVLDPEVTVAVADYPGEVVLINLWGQWCGPCRAEIDDLQRLQEKYESRGFTNIGVNLRDPNRDKPVDFIKDNGVTYPSIWDPSQAAVAALDGFPTSVVPATLILDKQHRVAAVFLAEITDYQLEPLIERLLAEPAGSEA</sequence>
<evidence type="ECO:0000256" key="2">
    <source>
        <dbReference type="ARBA" id="ARBA00022748"/>
    </source>
</evidence>
<keyword evidence="5" id="KW-0676">Redox-active center</keyword>
<evidence type="ECO:0000256" key="5">
    <source>
        <dbReference type="ARBA" id="ARBA00023284"/>
    </source>
</evidence>
<dbReference type="InterPro" id="IPR013766">
    <property type="entry name" value="Thioredoxin_domain"/>
</dbReference>
<dbReference type="InterPro" id="IPR017937">
    <property type="entry name" value="Thioredoxin_CS"/>
</dbReference>
<keyword evidence="8" id="KW-1185">Reference proteome</keyword>
<protein>
    <submittedName>
        <fullName evidence="7">TlpA disulfide reductase family protein</fullName>
    </submittedName>
</protein>
<evidence type="ECO:0000313" key="8">
    <source>
        <dbReference type="Proteomes" id="UP001172702"/>
    </source>
</evidence>
<evidence type="ECO:0000256" key="1">
    <source>
        <dbReference type="ARBA" id="ARBA00004196"/>
    </source>
</evidence>
<keyword evidence="3" id="KW-0735">Signal-anchor</keyword>
<accession>A0ABT8H574</accession>
<dbReference type="RefSeq" id="WP_163377082.1">
    <property type="nucleotide sequence ID" value="NZ_JAUHTB010000030.1"/>
</dbReference>